<dbReference type="FunFam" id="1.25.40.10:FF:000417">
    <property type="entry name" value="Pentatricopeptide repeat-containing protein At4g38010"/>
    <property type="match status" value="1"/>
</dbReference>
<dbReference type="eggNOG" id="KOG4197">
    <property type="taxonomic scope" value="Eukaryota"/>
</dbReference>
<sequence length="1045" mass="114782">MAAGDSGSLAKLRGGRARAATPVGEALELGGGQWPVVEEMGLRGGAAQRGSGAVWRMGKRRGEDDGGRAGARRVDAGVRVDLLGTLVDSVDHLEDTLGGEASLLGRPESILPQIPIRFPLLLLRHGADMSVRLPRPRASMATTAALPFHPTPRRKLPPASAGASLRQLCKDGDLREALRQLAARSARGRAPPPTDHYGWVLDLVAVRRAVSEGRQLHAHAVATGALGDDDAGFLATKLLFMYGKCGRLPDAHRLFDGMPARTVFSWNALIGACLSSGGAGEAGDGRCGSEVHGLAVKSGLDRSTLVANALVGMYAKCGLLDSALRVFEWMRDGRDVASWNSAISGCVQNGMFLEALDLFRRMQSDGFSMNSYTTVGVLQVCAELAQLNHGRELHAALLKCGTEFNIQCNALLVMYARCGWVDSALRVFREIGDKDYISWNSMLSCYVQNRLYAEAIDFFGEMVQNGFNPDHACIVSLLSAVGHLGRLINGREVHAYAVKQRLDSDLQIANTLMDMYIKCYSVECSARVFDRMRIKDHVSWTTIIACYAQSSRYSEAIGKFRTAQKEGIKVDPMMMGSILEACSGLKSISLLKQVHSYAIRNGLLDLILKNRIIDIYGECGEVCYALNMFEMLDKKDIVTWTSMVNCFAENGLLHEAVALFGKMLNAGIQPDSVALVGILGAIAGLSSLTKGKEIHGFLIRGKFPVEGAVVSSLVDMYSGCGSMNYALKVFDEAKCKDVVLWTAMINATGMHGHGKQAIYIFKRMLETGVSPDHVSFLALLYACSHSKLVDEGKFYLDMMVSKYKLQPWQEHYACVVDLLGRSGQTEEAYKFIKSMPLEPKSVVWCALLGACRIHKNHELAMIATDKLLELEPDNPGNYVLVSNVFAEMGKWNNVKEIRTKMTEQGLRKDPACSWIEIGNTVHTFTARDHSHRDSQAIHLKLAEITEKLRREGQYVEDTSFVLHDVSEEEKIDLLHRHSERLAISFGLISTASGTPLRIAKNLRVCGDCHEFTKLVSKLFEREIVVRDANRFHHFSGGTCSCGDFW</sequence>
<name>A0A0D3FWV5_9ORYZ</name>
<keyword evidence="5" id="KW-0677">Repeat</keyword>
<keyword evidence="4" id="KW-0934">Plastid</keyword>
<evidence type="ECO:0000256" key="6">
    <source>
        <dbReference type="ARBA" id="ARBA00022946"/>
    </source>
</evidence>
<dbReference type="PaxDb" id="65489-OBART04G15560.1"/>
<dbReference type="GO" id="GO:0031425">
    <property type="term" value="P:chloroplast RNA processing"/>
    <property type="evidence" value="ECO:0007669"/>
    <property type="project" value="EnsemblPlants"/>
</dbReference>
<dbReference type="HOGENOM" id="CLU_002706_15_1_1"/>
<evidence type="ECO:0000256" key="3">
    <source>
        <dbReference type="ARBA" id="ARBA00022528"/>
    </source>
</evidence>
<evidence type="ECO:0000256" key="5">
    <source>
        <dbReference type="ARBA" id="ARBA00022737"/>
    </source>
</evidence>
<dbReference type="AlphaFoldDB" id="A0A0D3FWV5"/>
<reference evidence="9" key="1">
    <citation type="journal article" date="2009" name="Rice">
        <title>De Novo Next Generation Sequencing of Plant Genomes.</title>
        <authorList>
            <person name="Rounsley S."/>
            <person name="Marri P.R."/>
            <person name="Yu Y."/>
            <person name="He R."/>
            <person name="Sisneros N."/>
            <person name="Goicoechea J.L."/>
            <person name="Lee S.J."/>
            <person name="Angelova A."/>
            <person name="Kudrna D."/>
            <person name="Luo M."/>
            <person name="Affourtit J."/>
            <person name="Desany B."/>
            <person name="Knight J."/>
            <person name="Niazi F."/>
            <person name="Egholm M."/>
            <person name="Wing R.A."/>
        </authorList>
    </citation>
    <scope>NUCLEOTIDE SEQUENCE [LARGE SCALE GENOMIC DNA]</scope>
    <source>
        <strain evidence="9">cv. IRGC 105608</strain>
    </source>
</reference>
<dbReference type="InterPro" id="IPR011990">
    <property type="entry name" value="TPR-like_helical_dom_sf"/>
</dbReference>
<dbReference type="Pfam" id="PF14432">
    <property type="entry name" value="DYW_deaminase"/>
    <property type="match status" value="1"/>
</dbReference>
<proteinExistence type="inferred from homology"/>
<dbReference type="Gramene" id="OBART04G15560.1">
    <property type="protein sequence ID" value="OBART04G15560.1"/>
    <property type="gene ID" value="OBART04G15560"/>
</dbReference>
<dbReference type="GO" id="GO:0008270">
    <property type="term" value="F:zinc ion binding"/>
    <property type="evidence" value="ECO:0007669"/>
    <property type="project" value="InterPro"/>
</dbReference>
<dbReference type="InterPro" id="IPR002885">
    <property type="entry name" value="PPR_rpt"/>
</dbReference>
<dbReference type="EnsemblPlants" id="OBART04G15560.1">
    <property type="protein sequence ID" value="OBART04G15560.1"/>
    <property type="gene ID" value="OBART04G15560"/>
</dbReference>
<evidence type="ECO:0000256" key="7">
    <source>
        <dbReference type="PROSITE-ProRule" id="PRU00708"/>
    </source>
</evidence>
<dbReference type="Gene3D" id="1.25.40.10">
    <property type="entry name" value="Tetratricopeptide repeat domain"/>
    <property type="match status" value="6"/>
</dbReference>
<dbReference type="FunFam" id="1.25.40.10:FF:000690">
    <property type="entry name" value="Pentatricopeptide repeat-containing protein"/>
    <property type="match status" value="1"/>
</dbReference>
<comment type="subcellular location">
    <subcellularLocation>
        <location evidence="1">Plastid</location>
        <location evidence="1">Chloroplast</location>
    </subcellularLocation>
</comment>
<feature type="repeat" description="PPR" evidence="7">
    <location>
        <begin position="737"/>
        <end position="771"/>
    </location>
</feature>
<protein>
    <recommendedName>
        <fullName evidence="8">DYW domain-containing protein</fullName>
    </recommendedName>
</protein>
<dbReference type="Pfam" id="PF01535">
    <property type="entry name" value="PPR"/>
    <property type="match status" value="4"/>
</dbReference>
<dbReference type="NCBIfam" id="TIGR00756">
    <property type="entry name" value="PPR"/>
    <property type="match status" value="5"/>
</dbReference>
<dbReference type="FunFam" id="1.25.40.10:FF:000073">
    <property type="entry name" value="Pentatricopeptide repeat-containing protein chloroplastic"/>
    <property type="match status" value="1"/>
</dbReference>
<comment type="similarity">
    <text evidence="2">Belongs to the PPR family. PCMP-H subfamily.</text>
</comment>
<dbReference type="STRING" id="65489.A0A0D3FWV5"/>
<evidence type="ECO:0000313" key="9">
    <source>
        <dbReference type="EnsemblPlants" id="OBART04G15560.1"/>
    </source>
</evidence>
<evidence type="ECO:0000256" key="4">
    <source>
        <dbReference type="ARBA" id="ARBA00022640"/>
    </source>
</evidence>
<accession>A0A0D3FWV5</accession>
<dbReference type="InterPro" id="IPR032867">
    <property type="entry name" value="DYW_dom"/>
</dbReference>
<reference evidence="9" key="2">
    <citation type="submission" date="2015-03" db="UniProtKB">
        <authorList>
            <consortium name="EnsemblPlants"/>
        </authorList>
    </citation>
    <scope>IDENTIFICATION</scope>
</reference>
<dbReference type="Proteomes" id="UP000026960">
    <property type="component" value="Chromosome 4"/>
</dbReference>
<dbReference type="InterPro" id="IPR046848">
    <property type="entry name" value="E_motif"/>
</dbReference>
<dbReference type="GO" id="GO:0003729">
    <property type="term" value="F:mRNA binding"/>
    <property type="evidence" value="ECO:0007669"/>
    <property type="project" value="EnsemblPlants"/>
</dbReference>
<dbReference type="PROSITE" id="PS51375">
    <property type="entry name" value="PPR"/>
    <property type="match status" value="5"/>
</dbReference>
<keyword evidence="10" id="KW-1185">Reference proteome</keyword>
<evidence type="ECO:0000256" key="1">
    <source>
        <dbReference type="ARBA" id="ARBA00004229"/>
    </source>
</evidence>
<evidence type="ECO:0000259" key="8">
    <source>
        <dbReference type="Pfam" id="PF14432"/>
    </source>
</evidence>
<dbReference type="FunFam" id="1.25.40.10:FF:000395">
    <property type="entry name" value="Pentatricopeptide repeat-containing protein chloroplastic"/>
    <property type="match status" value="1"/>
</dbReference>
<keyword evidence="6" id="KW-0809">Transit peptide</keyword>
<evidence type="ECO:0000313" key="10">
    <source>
        <dbReference type="Proteomes" id="UP000026960"/>
    </source>
</evidence>
<organism evidence="9">
    <name type="scientific">Oryza barthii</name>
    <dbReference type="NCBI Taxonomy" id="65489"/>
    <lineage>
        <taxon>Eukaryota</taxon>
        <taxon>Viridiplantae</taxon>
        <taxon>Streptophyta</taxon>
        <taxon>Embryophyta</taxon>
        <taxon>Tracheophyta</taxon>
        <taxon>Spermatophyta</taxon>
        <taxon>Magnoliopsida</taxon>
        <taxon>Liliopsida</taxon>
        <taxon>Poales</taxon>
        <taxon>Poaceae</taxon>
        <taxon>BOP clade</taxon>
        <taxon>Oryzoideae</taxon>
        <taxon>Oryzeae</taxon>
        <taxon>Oryzinae</taxon>
        <taxon>Oryza</taxon>
    </lineage>
</organism>
<dbReference type="SUPFAM" id="SSF48452">
    <property type="entry name" value="TPR-like"/>
    <property type="match status" value="1"/>
</dbReference>
<feature type="domain" description="DYW" evidence="8">
    <location>
        <begin position="954"/>
        <end position="1045"/>
    </location>
</feature>
<feature type="repeat" description="PPR" evidence="7">
    <location>
        <begin position="636"/>
        <end position="670"/>
    </location>
</feature>
<keyword evidence="3" id="KW-0150">Chloroplast</keyword>
<dbReference type="Pfam" id="PF13041">
    <property type="entry name" value="PPR_2"/>
    <property type="match status" value="4"/>
</dbReference>
<evidence type="ECO:0000256" key="2">
    <source>
        <dbReference type="ARBA" id="ARBA00006643"/>
    </source>
</evidence>
<dbReference type="GO" id="GO:0009507">
    <property type="term" value="C:chloroplast"/>
    <property type="evidence" value="ECO:0007669"/>
    <property type="project" value="UniProtKB-SubCell"/>
</dbReference>
<feature type="repeat" description="PPR" evidence="7">
    <location>
        <begin position="335"/>
        <end position="369"/>
    </location>
</feature>
<dbReference type="GO" id="GO:0009451">
    <property type="term" value="P:RNA modification"/>
    <property type="evidence" value="ECO:0007669"/>
    <property type="project" value="InterPro"/>
</dbReference>
<dbReference type="InterPro" id="IPR046960">
    <property type="entry name" value="PPR_At4g14850-like_plant"/>
</dbReference>
<feature type="repeat" description="PPR" evidence="7">
    <location>
        <begin position="435"/>
        <end position="469"/>
    </location>
</feature>
<dbReference type="PANTHER" id="PTHR47926">
    <property type="entry name" value="PENTATRICOPEPTIDE REPEAT-CONTAINING PROTEIN"/>
    <property type="match status" value="1"/>
</dbReference>
<dbReference type="PANTHER" id="PTHR47926:SF377">
    <property type="entry name" value="OS04G0469400 PROTEIN"/>
    <property type="match status" value="1"/>
</dbReference>
<feature type="repeat" description="PPR" evidence="7">
    <location>
        <begin position="536"/>
        <end position="570"/>
    </location>
</feature>
<dbReference type="Pfam" id="PF20431">
    <property type="entry name" value="E_motif"/>
    <property type="match status" value="1"/>
</dbReference>